<proteinExistence type="predicted"/>
<evidence type="ECO:0000256" key="1">
    <source>
        <dbReference type="SAM" id="Phobius"/>
    </source>
</evidence>
<keyword evidence="1" id="KW-0472">Membrane</keyword>
<protein>
    <submittedName>
        <fullName evidence="2">Uncharacterized protein</fullName>
    </submittedName>
</protein>
<keyword evidence="1" id="KW-0812">Transmembrane</keyword>
<keyword evidence="1" id="KW-1133">Transmembrane helix</keyword>
<reference evidence="2" key="1">
    <citation type="journal article" date="2021" name="Proc. Natl. Acad. Sci. U.S.A.">
        <title>A Catalog of Tens of Thousands of Viruses from Human Metagenomes Reveals Hidden Associations with Chronic Diseases.</title>
        <authorList>
            <person name="Tisza M.J."/>
            <person name="Buck C.B."/>
        </authorList>
    </citation>
    <scope>NUCLEOTIDE SEQUENCE</scope>
    <source>
        <strain evidence="2">CtUF252</strain>
    </source>
</reference>
<dbReference type="EMBL" id="BK015173">
    <property type="protein sequence ID" value="DAD94125.1"/>
    <property type="molecule type" value="Genomic_DNA"/>
</dbReference>
<sequence length="121" mass="13875">MKVIEIVLTIAGFLNAISVIINCVINTKKPAEKAIQKKLSEILEPLDNKMDDTNKYIKKIDKNECMNFLVNFLADVENGIEKDDVQTKRACEVYDHYVKDLQGNSYIHDKWTRVMIEGGKI</sequence>
<feature type="transmembrane region" description="Helical" evidence="1">
    <location>
        <begin position="6"/>
        <end position="25"/>
    </location>
</feature>
<name>A0A8S5NH23_9CAUD</name>
<evidence type="ECO:0000313" key="2">
    <source>
        <dbReference type="EMBL" id="DAD94125.1"/>
    </source>
</evidence>
<organism evidence="2">
    <name type="scientific">Siphoviridae sp. ctUF252</name>
    <dbReference type="NCBI Taxonomy" id="2826350"/>
    <lineage>
        <taxon>Viruses</taxon>
        <taxon>Duplodnaviria</taxon>
        <taxon>Heunggongvirae</taxon>
        <taxon>Uroviricota</taxon>
        <taxon>Caudoviricetes</taxon>
    </lineage>
</organism>
<accession>A0A8S5NH23</accession>